<feature type="domain" description="Photolyase/cryptochrome alpha/beta" evidence="1">
    <location>
        <begin position="9"/>
        <end position="89"/>
    </location>
</feature>
<dbReference type="Proteomes" id="UP000321570">
    <property type="component" value="Unassembled WGS sequence"/>
</dbReference>
<evidence type="ECO:0000313" key="2">
    <source>
        <dbReference type="EMBL" id="VUZ48375.1"/>
    </source>
</evidence>
<dbReference type="SUPFAM" id="SSF52425">
    <property type="entry name" value="Cryptochrome/photolyase, N-terminal domain"/>
    <property type="match status" value="1"/>
</dbReference>
<dbReference type="PANTHER" id="PTHR10211:SF0">
    <property type="entry name" value="DEOXYRIBODIPYRIMIDINE PHOTO-LYASE"/>
    <property type="match status" value="1"/>
</dbReference>
<dbReference type="Pfam" id="PF00875">
    <property type="entry name" value="DNA_photolyase"/>
    <property type="match status" value="1"/>
</dbReference>
<sequence length="152" mass="17427">VVNKKLTPLINFLSQVGARVIITDFSPLRDDLHLLDIIKDQLPEDIPFYQIDAHNVIPVWFASDKMEYAARTIRPKLHEKAKALFTNFPPVVTHPCVKQTGPVNWSKIKEFLNSRVIETVEAVDKYKGGSKAGFFQLYTFLHNRLSSYGKDR</sequence>
<dbReference type="GO" id="GO:0003904">
    <property type="term" value="F:deoxyribodipyrimidine photo-lyase activity"/>
    <property type="evidence" value="ECO:0007669"/>
    <property type="project" value="TreeGrafter"/>
</dbReference>
<dbReference type="InterPro" id="IPR014729">
    <property type="entry name" value="Rossmann-like_a/b/a_fold"/>
</dbReference>
<protein>
    <recommendedName>
        <fullName evidence="1">Photolyase/cryptochrome alpha/beta domain-containing protein</fullName>
    </recommendedName>
</protein>
<reference evidence="2 3" key="1">
    <citation type="submission" date="2019-07" db="EMBL/GenBank/DDBJ databases">
        <authorList>
            <person name="Jastrzebski P J."/>
            <person name="Paukszto L."/>
            <person name="Jastrzebski P J."/>
        </authorList>
    </citation>
    <scope>NUCLEOTIDE SEQUENCE [LARGE SCALE GENOMIC DNA]</scope>
    <source>
        <strain evidence="2 3">WMS-il1</strain>
    </source>
</reference>
<accession>A0A564YM99</accession>
<dbReference type="InterPro" id="IPR052219">
    <property type="entry name" value="Photolyase_Class-2"/>
</dbReference>
<dbReference type="InterPro" id="IPR036155">
    <property type="entry name" value="Crypto/Photolyase_N_sf"/>
</dbReference>
<dbReference type="InterPro" id="IPR006050">
    <property type="entry name" value="DNA_photolyase_N"/>
</dbReference>
<feature type="non-terminal residue" evidence="2">
    <location>
        <position position="152"/>
    </location>
</feature>
<evidence type="ECO:0000313" key="3">
    <source>
        <dbReference type="Proteomes" id="UP000321570"/>
    </source>
</evidence>
<dbReference type="Gene3D" id="1.25.40.80">
    <property type="match status" value="1"/>
</dbReference>
<gene>
    <name evidence="2" type="ORF">WMSIL1_LOCUS7698</name>
</gene>
<feature type="non-terminal residue" evidence="2">
    <location>
        <position position="1"/>
    </location>
</feature>
<dbReference type="GO" id="GO:0000719">
    <property type="term" value="P:photoreactive repair"/>
    <property type="evidence" value="ECO:0007669"/>
    <property type="project" value="TreeGrafter"/>
</dbReference>
<dbReference type="PANTHER" id="PTHR10211">
    <property type="entry name" value="DEOXYRIBODIPYRIMIDINE PHOTOLYASE"/>
    <property type="match status" value="1"/>
</dbReference>
<dbReference type="EMBL" id="CABIJS010000288">
    <property type="protein sequence ID" value="VUZ48375.1"/>
    <property type="molecule type" value="Genomic_DNA"/>
</dbReference>
<dbReference type="AlphaFoldDB" id="A0A564YM99"/>
<name>A0A564YM99_HYMDI</name>
<organism evidence="2 3">
    <name type="scientific">Hymenolepis diminuta</name>
    <name type="common">Rat tapeworm</name>
    <dbReference type="NCBI Taxonomy" id="6216"/>
    <lineage>
        <taxon>Eukaryota</taxon>
        <taxon>Metazoa</taxon>
        <taxon>Spiralia</taxon>
        <taxon>Lophotrochozoa</taxon>
        <taxon>Platyhelminthes</taxon>
        <taxon>Cestoda</taxon>
        <taxon>Eucestoda</taxon>
        <taxon>Cyclophyllidea</taxon>
        <taxon>Hymenolepididae</taxon>
        <taxon>Hymenolepis</taxon>
    </lineage>
</organism>
<proteinExistence type="predicted"/>
<keyword evidence="3" id="KW-1185">Reference proteome</keyword>
<evidence type="ECO:0000259" key="1">
    <source>
        <dbReference type="Pfam" id="PF00875"/>
    </source>
</evidence>
<dbReference type="Gene3D" id="3.40.50.620">
    <property type="entry name" value="HUPs"/>
    <property type="match status" value="1"/>
</dbReference>